<dbReference type="Proteomes" id="UP000600139">
    <property type="component" value="Unassembled WGS sequence"/>
</dbReference>
<proteinExistence type="predicted"/>
<feature type="coiled-coil region" evidence="1">
    <location>
        <begin position="156"/>
        <end position="190"/>
    </location>
</feature>
<feature type="transmembrane region" description="Helical" evidence="2">
    <location>
        <begin position="399"/>
        <end position="422"/>
    </location>
</feature>
<dbReference type="RefSeq" id="WP_200352886.1">
    <property type="nucleotide sequence ID" value="NZ_BAABHZ010000001.1"/>
</dbReference>
<evidence type="ECO:0000256" key="1">
    <source>
        <dbReference type="SAM" id="Coils"/>
    </source>
</evidence>
<dbReference type="AlphaFoldDB" id="A0A934R673"/>
<sequence length="623" mass="69181">MRFRFPLPLDPFRLIAGAFSRWHWVMAGVLIFGILGVFAGIKLTHPTYTISVSLIKRRVPQTVQSSENGQAFRPVDLNDATLLATLHANEPLDLAVIRARNGLVPGMAKEHIETSQLEGTDIFYITYHSPFSPRDALTFSGIWAEEINAYTKRLQQAEALEVRAILQKEVRALEKQIEVATLNLLEYARENNFLGGNSQVAAEFGKLSQIELELENARTLAGSKESQLANLNEQIRHQSPIEYQLKISKDELAALRATYTDANPLVQAKLQSIEYLESQIKLLSESAKGDLGSYTGTPLGNQIYLTIIGLKNELLESKNRVVSLEKLRAATAKRLSEFPSITSGYSALEKKRDAHIEGLSLMSNRLKEAEIFATGAPGYWQVFQAPDPRSILQSSLVKLPLMMGGAGGVFGAGLVVFITLLITHRTPRRSIIECCAATRAPLIASLPTSPEEDAREAVEQFWITHLAPRLHEHDPLLFWTAALNPEDERRLWTLLASEIQKDTGKPARILDLTPDTLWDGNAASADIEWSRLADHPTRESLPNLVRAASLPHGEERVLLSQVRHWIAVVEGQKDSLAVATKQRPITEAYLPPCEGTLAWIERPKGKIRQSGDAVSLLLAKRFS</sequence>
<evidence type="ECO:0000256" key="2">
    <source>
        <dbReference type="SAM" id="Phobius"/>
    </source>
</evidence>
<comment type="caution">
    <text evidence="3">The sequence shown here is derived from an EMBL/GenBank/DDBJ whole genome shotgun (WGS) entry which is preliminary data.</text>
</comment>
<keyword evidence="2" id="KW-0812">Transmembrane</keyword>
<name>A0A934R673_9BACT</name>
<dbReference type="InterPro" id="IPR050445">
    <property type="entry name" value="Bact_polysacc_biosynth/exp"/>
</dbReference>
<dbReference type="EMBL" id="JAENIK010000012">
    <property type="protein sequence ID" value="MBK1817961.1"/>
    <property type="molecule type" value="Genomic_DNA"/>
</dbReference>
<keyword evidence="4" id="KW-1185">Reference proteome</keyword>
<organism evidence="3 4">
    <name type="scientific">Luteolibacter yonseiensis</name>
    <dbReference type="NCBI Taxonomy" id="1144680"/>
    <lineage>
        <taxon>Bacteria</taxon>
        <taxon>Pseudomonadati</taxon>
        <taxon>Verrucomicrobiota</taxon>
        <taxon>Verrucomicrobiia</taxon>
        <taxon>Verrucomicrobiales</taxon>
        <taxon>Verrucomicrobiaceae</taxon>
        <taxon>Luteolibacter</taxon>
    </lineage>
</organism>
<evidence type="ECO:0000313" key="4">
    <source>
        <dbReference type="Proteomes" id="UP000600139"/>
    </source>
</evidence>
<keyword evidence="2" id="KW-0472">Membrane</keyword>
<reference evidence="3" key="1">
    <citation type="submission" date="2021-01" db="EMBL/GenBank/DDBJ databases">
        <title>Modified the classification status of verrucomicrobia.</title>
        <authorList>
            <person name="Feng X."/>
        </authorList>
    </citation>
    <scope>NUCLEOTIDE SEQUENCE</scope>
    <source>
        <strain evidence="3">JCM 18052</strain>
    </source>
</reference>
<feature type="transmembrane region" description="Helical" evidence="2">
    <location>
        <begin position="21"/>
        <end position="41"/>
    </location>
</feature>
<dbReference type="PANTHER" id="PTHR32309">
    <property type="entry name" value="TYROSINE-PROTEIN KINASE"/>
    <property type="match status" value="1"/>
</dbReference>
<gene>
    <name evidence="3" type="ORF">JIN84_20230</name>
</gene>
<protein>
    <submittedName>
        <fullName evidence="3">Uncharacterized protein</fullName>
    </submittedName>
</protein>
<accession>A0A934R673</accession>
<keyword evidence="1" id="KW-0175">Coiled coil</keyword>
<dbReference type="PANTHER" id="PTHR32309:SF31">
    <property type="entry name" value="CAPSULAR EXOPOLYSACCHARIDE FAMILY"/>
    <property type="match status" value="1"/>
</dbReference>
<evidence type="ECO:0000313" key="3">
    <source>
        <dbReference type="EMBL" id="MBK1817961.1"/>
    </source>
</evidence>
<keyword evidence="2" id="KW-1133">Transmembrane helix</keyword>